<dbReference type="EMBL" id="JAXRVB010000016">
    <property type="protein sequence ID" value="MDZ5765623.1"/>
    <property type="molecule type" value="Genomic_DNA"/>
</dbReference>
<dbReference type="GO" id="GO:0000731">
    <property type="term" value="P:DNA synthesis involved in DNA repair"/>
    <property type="evidence" value="ECO:0007669"/>
    <property type="project" value="TreeGrafter"/>
</dbReference>
<evidence type="ECO:0000256" key="1">
    <source>
        <dbReference type="SAM" id="Coils"/>
    </source>
</evidence>
<organism evidence="3 4">
    <name type="scientific">Stenotrophomonas maltophilia</name>
    <name type="common">Pseudomonas maltophilia</name>
    <name type="synonym">Xanthomonas maltophilia</name>
    <dbReference type="NCBI Taxonomy" id="40324"/>
    <lineage>
        <taxon>Bacteria</taxon>
        <taxon>Pseudomonadati</taxon>
        <taxon>Pseudomonadota</taxon>
        <taxon>Gammaproteobacteria</taxon>
        <taxon>Lysobacterales</taxon>
        <taxon>Lysobacteraceae</taxon>
        <taxon>Stenotrophomonas</taxon>
        <taxon>Stenotrophomonas maltophilia group</taxon>
    </lineage>
</organism>
<dbReference type="CDD" id="cd00267">
    <property type="entry name" value="ABC_ATPase"/>
    <property type="match status" value="1"/>
</dbReference>
<dbReference type="Proteomes" id="UP001288387">
    <property type="component" value="Unassembled WGS sequence"/>
</dbReference>
<feature type="domain" description="RecF/RecN/SMC N-terminal" evidence="2">
    <location>
        <begin position="83"/>
        <end position="709"/>
    </location>
</feature>
<keyword evidence="1" id="KW-0175">Coiled coil</keyword>
<dbReference type="Gene3D" id="3.40.50.300">
    <property type="entry name" value="P-loop containing nucleotide triphosphate hydrolases"/>
    <property type="match status" value="2"/>
</dbReference>
<reference evidence="3" key="1">
    <citation type="submission" date="2023-12" db="EMBL/GenBank/DDBJ databases">
        <title>'Antibacterial potential of Stenotrophomonas maltophilia cystic fibrosis isolates' (manuscript under preparation).</title>
        <authorList>
            <person name="Crisan C.V."/>
            <person name="Pettis M."/>
            <person name="Goldberg J.B."/>
        </authorList>
    </citation>
    <scope>NUCLEOTIDE SEQUENCE</scope>
    <source>
        <strain evidence="3">CCV129</strain>
    </source>
</reference>
<dbReference type="SUPFAM" id="SSF52540">
    <property type="entry name" value="P-loop containing nucleoside triphosphate hydrolases"/>
    <property type="match status" value="1"/>
</dbReference>
<evidence type="ECO:0000313" key="4">
    <source>
        <dbReference type="Proteomes" id="UP001288387"/>
    </source>
</evidence>
<dbReference type="AlphaFoldDB" id="A0AAJ2TNH6"/>
<proteinExistence type="predicted"/>
<dbReference type="InterPro" id="IPR003395">
    <property type="entry name" value="RecF/RecN/SMC_N"/>
</dbReference>
<dbReference type="Pfam" id="PF02463">
    <property type="entry name" value="SMC_N"/>
    <property type="match status" value="1"/>
</dbReference>
<dbReference type="PANTHER" id="PTHR32182">
    <property type="entry name" value="DNA REPLICATION AND REPAIR PROTEIN RECF"/>
    <property type="match status" value="1"/>
</dbReference>
<dbReference type="GO" id="GO:0006302">
    <property type="term" value="P:double-strand break repair"/>
    <property type="evidence" value="ECO:0007669"/>
    <property type="project" value="TreeGrafter"/>
</dbReference>
<comment type="caution">
    <text evidence="3">The sequence shown here is derived from an EMBL/GenBank/DDBJ whole genome shotgun (WGS) entry which is preliminary data.</text>
</comment>
<dbReference type="InterPro" id="IPR027417">
    <property type="entry name" value="P-loop_NTPase"/>
</dbReference>
<sequence>MASVDSEYERFLIHLQQLAVDDDVRRFAHLVLAHLRPLAEVGAARRARSTRLAPLALQHLAQSPVVQPPVPPGPAHGQALGRLHQLEVGPFRGFMRQETFDLSHDITLVYGANGTGKSSFCEALETAMLGSISEAQVKRVDLRNYCNNARLRRHVAPVLRSVDPAGNGAVVAVQPNENEYRFCFIEKNRLDDFARIAARTPGDQRQLIATLFGVDQFSEFVRGFNPSLDENLTLVGAKAFQLEQRRAQLATSEQVIRNDGDRQAQFQLQEQELAQRISPGHSFENCCAWMLGTPAQQGRLPYIQAQLDAVPPTIHQATQARLRELLAEVYRLQGLFQEVSGQLNARAGEVSYSQLYRAVLELAEGATACPACGTALDATAQNPFNRARAGLQQLAELAALQERAATLRDQLGESVRTLLDGMRHAVAAAATVCPAELQAARLPALPPTHAGAWLAVWIDNGQGPWNALLGLVALVERADAEARTVHAERGALAQERDRLNGFRLEIERLRTLRATAQQELAQAHQTVAQFGEANRELLAEVAAETGVLVHHQRVKAAYDAYLPVLQAYLAGLPGQLLQGLGERAKALYNAFNRSDPPNDKLHTLWLPLVENGKIEVEFVGEPGVRYDALVIFSEGHIKCLGLAILLAKNISQGCPVVIFDDVVNAIDDEHRDGIWRTFFEDGLLDGKQIILTSHAEEFLHRIQQELGAQRARAIKRYKFLPHLGEHELRIDTDPPTKNYVLLAQQALDQDEKRDALRHARPALESLTDRLWTWLGRRADGRLELRLGGPRSPWELNNKCAKLRSSVERIANQHAGAPEAVAALVRLLGVAGGSIEWGYLNSGVHDAQRDHEFDRATVRTIVESVTALDAALAVLVNR</sequence>
<evidence type="ECO:0000259" key="2">
    <source>
        <dbReference type="Pfam" id="PF02463"/>
    </source>
</evidence>
<evidence type="ECO:0000313" key="3">
    <source>
        <dbReference type="EMBL" id="MDZ5765623.1"/>
    </source>
</evidence>
<accession>A0AAJ2TNH6</accession>
<gene>
    <name evidence="3" type="ORF">U4I38_14200</name>
</gene>
<dbReference type="PANTHER" id="PTHR32182:SF0">
    <property type="entry name" value="DNA REPLICATION AND REPAIR PROTEIN RECF"/>
    <property type="match status" value="1"/>
</dbReference>
<dbReference type="RefSeq" id="WP_322540538.1">
    <property type="nucleotide sequence ID" value="NZ_JAXRVB010000016.1"/>
</dbReference>
<name>A0AAJ2TNH6_STEMA</name>
<protein>
    <submittedName>
        <fullName evidence="3">AAA family ATPase</fullName>
    </submittedName>
</protein>
<feature type="coiled-coil region" evidence="1">
    <location>
        <begin position="492"/>
        <end position="526"/>
    </location>
</feature>